<keyword evidence="2" id="KW-1185">Reference proteome</keyword>
<proteinExistence type="predicted"/>
<reference evidence="1 2" key="1">
    <citation type="submission" date="2016-06" db="EMBL/GenBank/DDBJ databases">
        <title>The Draft Genome Sequence and Annotation of the Desert Woodrat Neotoma lepida.</title>
        <authorList>
            <person name="Campbell M."/>
            <person name="Oakeson K.F."/>
            <person name="Yandell M."/>
            <person name="Halpert J.R."/>
            <person name="Dearing D."/>
        </authorList>
    </citation>
    <scope>NUCLEOTIDE SEQUENCE [LARGE SCALE GENOMIC DNA]</scope>
    <source>
        <strain evidence="1">417</strain>
        <tissue evidence="1">Liver</tissue>
    </source>
</reference>
<dbReference type="EMBL" id="LZPO01094264">
    <property type="protein sequence ID" value="OBS65570.1"/>
    <property type="molecule type" value="Genomic_DNA"/>
</dbReference>
<organism evidence="1 2">
    <name type="scientific">Neotoma lepida</name>
    <name type="common">Desert woodrat</name>
    <dbReference type="NCBI Taxonomy" id="56216"/>
    <lineage>
        <taxon>Eukaryota</taxon>
        <taxon>Metazoa</taxon>
        <taxon>Chordata</taxon>
        <taxon>Craniata</taxon>
        <taxon>Vertebrata</taxon>
        <taxon>Euteleostomi</taxon>
        <taxon>Mammalia</taxon>
        <taxon>Eutheria</taxon>
        <taxon>Euarchontoglires</taxon>
        <taxon>Glires</taxon>
        <taxon>Rodentia</taxon>
        <taxon>Myomorpha</taxon>
        <taxon>Muroidea</taxon>
        <taxon>Cricetidae</taxon>
        <taxon>Neotominae</taxon>
        <taxon>Neotoma</taxon>
    </lineage>
</organism>
<name>A0A1A6GII7_NEOLE</name>
<evidence type="ECO:0000313" key="2">
    <source>
        <dbReference type="Proteomes" id="UP000092124"/>
    </source>
</evidence>
<dbReference type="Proteomes" id="UP000092124">
    <property type="component" value="Unassembled WGS sequence"/>
</dbReference>
<comment type="caution">
    <text evidence="1">The sequence shown here is derived from an EMBL/GenBank/DDBJ whole genome shotgun (WGS) entry which is preliminary data.</text>
</comment>
<sequence length="101" mass="11709">MYLMSAPQMAALKLTQFLNYLYAVSFCTYIQRFGRSVSIGFICLLRLHSSSYNHNFGLVNTNPFTSLLFPHFTHYSYKSLLHCIQILFSLDKEQISVNLTQ</sequence>
<dbReference type="AlphaFoldDB" id="A0A1A6GII7"/>
<gene>
    <name evidence="1" type="ORF">A6R68_05890</name>
</gene>
<accession>A0A1A6GII7</accession>
<feature type="non-terminal residue" evidence="1">
    <location>
        <position position="101"/>
    </location>
</feature>
<evidence type="ECO:0000313" key="1">
    <source>
        <dbReference type="EMBL" id="OBS65570.1"/>
    </source>
</evidence>
<protein>
    <submittedName>
        <fullName evidence="1">Uncharacterized protein</fullName>
    </submittedName>
</protein>